<evidence type="ECO:0000313" key="4">
    <source>
        <dbReference type="Proteomes" id="UP000289886"/>
    </source>
</evidence>
<dbReference type="GO" id="GO:0005525">
    <property type="term" value="F:GTP binding"/>
    <property type="evidence" value="ECO:0007669"/>
    <property type="project" value="InterPro"/>
</dbReference>
<evidence type="ECO:0000259" key="2">
    <source>
        <dbReference type="Pfam" id="PF04086"/>
    </source>
</evidence>
<feature type="region of interest" description="Disordered" evidence="1">
    <location>
        <begin position="86"/>
        <end position="117"/>
    </location>
</feature>
<dbReference type="GO" id="GO:0005785">
    <property type="term" value="C:signal recognition particle receptor complex"/>
    <property type="evidence" value="ECO:0007669"/>
    <property type="project" value="InterPro"/>
</dbReference>
<dbReference type="SUPFAM" id="SSF64356">
    <property type="entry name" value="SNARE-like"/>
    <property type="match status" value="1"/>
</dbReference>
<dbReference type="GO" id="GO:0005047">
    <property type="term" value="F:signal recognition particle binding"/>
    <property type="evidence" value="ECO:0007669"/>
    <property type="project" value="InterPro"/>
</dbReference>
<feature type="compositionally biased region" description="Basic and acidic residues" evidence="1">
    <location>
        <begin position="103"/>
        <end position="117"/>
    </location>
</feature>
<protein>
    <submittedName>
        <fullName evidence="3">Signal recognition particle receptor subunit alpha</fullName>
    </submittedName>
</protein>
<name>A0A444UR25_ACIRT</name>
<dbReference type="Gene3D" id="3.30.450.60">
    <property type="match status" value="1"/>
</dbReference>
<dbReference type="GO" id="GO:0006886">
    <property type="term" value="P:intracellular protein transport"/>
    <property type="evidence" value="ECO:0007669"/>
    <property type="project" value="InterPro"/>
</dbReference>
<dbReference type="AlphaFoldDB" id="A0A444UR25"/>
<dbReference type="Pfam" id="PF04086">
    <property type="entry name" value="SRP-alpha_N"/>
    <property type="match status" value="1"/>
</dbReference>
<dbReference type="CDD" id="cd14826">
    <property type="entry name" value="SR_alpha_SRX"/>
    <property type="match status" value="1"/>
</dbReference>
<feature type="domain" description="Signal recognition particle receptor alpha subunit N-terminal" evidence="2">
    <location>
        <begin position="1"/>
        <end position="121"/>
    </location>
</feature>
<feature type="compositionally biased region" description="Polar residues" evidence="1">
    <location>
        <begin position="86"/>
        <end position="96"/>
    </location>
</feature>
<evidence type="ECO:0000256" key="1">
    <source>
        <dbReference type="SAM" id="MobiDB-lite"/>
    </source>
</evidence>
<keyword evidence="4" id="KW-1185">Reference proteome</keyword>
<gene>
    <name evidence="3" type="ORF">EOD39_22015</name>
</gene>
<sequence length="164" mass="19310">MKYKLDNEFELVFVVGFQKILTLTYVDKFLDDVQLRFRDRYKNQLEQKGAMKLLNGSFQFQDDFQQLLREAEESTKACAPAPMKTFMQSQKSQKTVKSMIETRGGEKGKEKESNKKSKNAKKEGECQCLICCNQGRGQFLIFNSYSFLKIHSQFQLQFLRRNWN</sequence>
<proteinExistence type="predicted"/>
<reference evidence="3 4" key="1">
    <citation type="submission" date="2019-01" db="EMBL/GenBank/DDBJ databases">
        <title>Draft Genome and Complete Hox-Cluster Characterization of the Sterlet Sturgeon (Acipenser ruthenus).</title>
        <authorList>
            <person name="Wei Q."/>
        </authorList>
    </citation>
    <scope>NUCLEOTIDE SEQUENCE [LARGE SCALE GENOMIC DNA]</scope>
    <source>
        <strain evidence="3">WHYD16114868_AA</strain>
        <tissue evidence="3">Blood</tissue>
    </source>
</reference>
<comment type="caution">
    <text evidence="3">The sequence shown here is derived from an EMBL/GenBank/DDBJ whole genome shotgun (WGS) entry which is preliminary data.</text>
</comment>
<dbReference type="InterPro" id="IPR007222">
    <property type="entry name" value="Sig_recog_particle_rcpt_asu_N"/>
</dbReference>
<dbReference type="EMBL" id="SCEB01017150">
    <property type="protein sequence ID" value="RXM90621.1"/>
    <property type="molecule type" value="Genomic_DNA"/>
</dbReference>
<evidence type="ECO:0000313" key="3">
    <source>
        <dbReference type="EMBL" id="RXM90621.1"/>
    </source>
</evidence>
<dbReference type="InterPro" id="IPR011012">
    <property type="entry name" value="Longin-like_dom_sf"/>
</dbReference>
<dbReference type="GO" id="GO:0003924">
    <property type="term" value="F:GTPase activity"/>
    <property type="evidence" value="ECO:0007669"/>
    <property type="project" value="InterPro"/>
</dbReference>
<dbReference type="FunFam" id="3.30.450.60:FF:000024">
    <property type="entry name" value="signal recognition particle receptor subunit alpha isoform X2"/>
    <property type="match status" value="1"/>
</dbReference>
<organism evidence="3 4">
    <name type="scientific">Acipenser ruthenus</name>
    <name type="common">Sterlet sturgeon</name>
    <dbReference type="NCBI Taxonomy" id="7906"/>
    <lineage>
        <taxon>Eukaryota</taxon>
        <taxon>Metazoa</taxon>
        <taxon>Chordata</taxon>
        <taxon>Craniata</taxon>
        <taxon>Vertebrata</taxon>
        <taxon>Euteleostomi</taxon>
        <taxon>Actinopterygii</taxon>
        <taxon>Chondrostei</taxon>
        <taxon>Acipenseriformes</taxon>
        <taxon>Acipenseridae</taxon>
        <taxon>Acipenser</taxon>
    </lineage>
</organism>
<keyword evidence="3" id="KW-0675">Receptor</keyword>
<dbReference type="Proteomes" id="UP000289886">
    <property type="component" value="Unassembled WGS sequence"/>
</dbReference>
<accession>A0A444UR25</accession>